<evidence type="ECO:0000313" key="3">
    <source>
        <dbReference type="EMBL" id="KAL2057588.1"/>
    </source>
</evidence>
<organism evidence="3 4">
    <name type="scientific">Lepraria finkii</name>
    <dbReference type="NCBI Taxonomy" id="1340010"/>
    <lineage>
        <taxon>Eukaryota</taxon>
        <taxon>Fungi</taxon>
        <taxon>Dikarya</taxon>
        <taxon>Ascomycota</taxon>
        <taxon>Pezizomycotina</taxon>
        <taxon>Lecanoromycetes</taxon>
        <taxon>OSLEUM clade</taxon>
        <taxon>Lecanoromycetidae</taxon>
        <taxon>Lecanorales</taxon>
        <taxon>Lecanorineae</taxon>
        <taxon>Stereocaulaceae</taxon>
        <taxon>Lepraria</taxon>
    </lineage>
</organism>
<name>A0ABR4BIV4_9LECA</name>
<proteinExistence type="predicted"/>
<comment type="caution">
    <text evidence="3">The sequence shown here is derived from an EMBL/GenBank/DDBJ whole genome shotgun (WGS) entry which is preliminary data.</text>
</comment>
<evidence type="ECO:0000313" key="4">
    <source>
        <dbReference type="Proteomes" id="UP001590951"/>
    </source>
</evidence>
<dbReference type="EMBL" id="JBHFEH010000004">
    <property type="protein sequence ID" value="KAL2057588.1"/>
    <property type="molecule type" value="Genomic_DNA"/>
</dbReference>
<accession>A0ABR4BIV4</accession>
<evidence type="ECO:0000259" key="2">
    <source>
        <dbReference type="Pfam" id="PF14479"/>
    </source>
</evidence>
<dbReference type="Proteomes" id="UP001590951">
    <property type="component" value="Unassembled WGS sequence"/>
</dbReference>
<protein>
    <recommendedName>
        <fullName evidence="2">Prion-inhibition and propagation HeLo domain-containing protein</fullName>
    </recommendedName>
</protein>
<keyword evidence="4" id="KW-1185">Reference proteome</keyword>
<dbReference type="Pfam" id="PF14479">
    <property type="entry name" value="HeLo"/>
    <property type="match status" value="1"/>
</dbReference>
<evidence type="ECO:0000256" key="1">
    <source>
        <dbReference type="SAM" id="MobiDB-lite"/>
    </source>
</evidence>
<feature type="region of interest" description="Disordered" evidence="1">
    <location>
        <begin position="174"/>
        <end position="201"/>
    </location>
</feature>
<reference evidence="3 4" key="1">
    <citation type="submission" date="2024-09" db="EMBL/GenBank/DDBJ databases">
        <title>Rethinking Asexuality: The Enigmatic Case of Functional Sexual Genes in Lepraria (Stereocaulaceae).</title>
        <authorList>
            <person name="Doellman M."/>
            <person name="Sun Y."/>
            <person name="Barcenas-Pena A."/>
            <person name="Lumbsch H.T."/>
            <person name="Grewe F."/>
        </authorList>
    </citation>
    <scope>NUCLEOTIDE SEQUENCE [LARGE SCALE GENOMIC DNA]</scope>
    <source>
        <strain evidence="3 4">Grewe 0041</strain>
    </source>
</reference>
<feature type="compositionally biased region" description="Polar residues" evidence="1">
    <location>
        <begin position="188"/>
        <end position="201"/>
    </location>
</feature>
<dbReference type="InterPro" id="IPR029498">
    <property type="entry name" value="HeLo_dom"/>
</dbReference>
<gene>
    <name evidence="3" type="ORF">ABVK25_001972</name>
</gene>
<feature type="region of interest" description="Disordered" evidence="1">
    <location>
        <begin position="642"/>
        <end position="666"/>
    </location>
</feature>
<sequence>MGADPVGITLGVVALFAPIFTACKNLHRGFKLTQTFGEDYKLYQRRLDTQYARLEQISQRPLRDLRGHERLDTADAHDPTMKKVITLLAEMKKVSEACNKLMHNHGKGDILPGSTLITEVHGTPEQLSTPVDTTPDDSSAHAHPLSLPHKAKWRESLNLKNKLPWAKSKSFAEYEKGPSKIEGGSETAPPSSGRQSQTSVLDLQRVNEEYTRQRKAASSLQSSTPLHRRISWAIAARKNLSALIDDLQRGNNEIESLLDAADVHGSALLLPPTEKTSVLSSVVRLVGGALKRLHDSLVKVNAGVDSVQPCRLSIQLREDCEANRHELAQEPNVQLRDDSYVFNLQRHRSEEPQDTTNLLLAETLKNHPAGQASPPPSLDGVESMHELRALIVPDSADKSSPIDGVETLGFIRTPSRDQDTHILFHDASRQWCSPVDLSGILRSPEYRQHMNPRHIVQLTRLIMTSHLYLLSVQQALDVDPRPTHYRYFGKVGEDAKFWKIDDPLVLRPWLSFGFGSRTRRYQLGEGSGIAKATGSAVVALGLVLYQVCAGDNVEYGSGDNGLMIAKSRALKELNKVDNAVGSTVSDIIESLLSPATLNSTDGGSGYNNEIEFILNAITTLATYENLVEDTATSSEIAQVSFQGQVGSQEEPPPDPEGSNTARLEEQRSYALLSAEGYASGSQVNYEEAQPAFSHSFS</sequence>
<feature type="region of interest" description="Disordered" evidence="1">
    <location>
        <begin position="125"/>
        <end position="149"/>
    </location>
</feature>
<feature type="domain" description="Prion-inhibition and propagation HeLo" evidence="2">
    <location>
        <begin position="7"/>
        <end position="261"/>
    </location>
</feature>
<dbReference type="InterPro" id="IPR038305">
    <property type="entry name" value="HeLo_sf"/>
</dbReference>
<dbReference type="Gene3D" id="1.20.120.1020">
    <property type="entry name" value="Prion-inhibition and propagation, HeLo domain"/>
    <property type="match status" value="1"/>
</dbReference>